<dbReference type="Proteomes" id="UP001634007">
    <property type="component" value="Unassembled WGS sequence"/>
</dbReference>
<gene>
    <name evidence="1" type="ORF">ACJRO7_028130</name>
</gene>
<evidence type="ECO:0000313" key="1">
    <source>
        <dbReference type="EMBL" id="KAL3731204.1"/>
    </source>
</evidence>
<evidence type="ECO:0000313" key="2">
    <source>
        <dbReference type="Proteomes" id="UP001634007"/>
    </source>
</evidence>
<dbReference type="AlphaFoldDB" id="A0ABD3JYH3"/>
<protein>
    <submittedName>
        <fullName evidence="1">Uncharacterized protein</fullName>
    </submittedName>
</protein>
<sequence length="91" mass="10214">MEPEMRAAGNYWKLFRLIGGSLTFEILDNAMEAGGLFPPRDALRRPGGDLPWGVPAWMNTRSKAVQFFGSVIERNTDQAAYCYGFYNAMSD</sequence>
<keyword evidence="2" id="KW-1185">Reference proteome</keyword>
<dbReference type="EMBL" id="JBJKBG010000007">
    <property type="protein sequence ID" value="KAL3731204.1"/>
    <property type="molecule type" value="Genomic_DNA"/>
</dbReference>
<organism evidence="1 2">
    <name type="scientific">Eucalyptus globulus</name>
    <name type="common">Tasmanian blue gum</name>
    <dbReference type="NCBI Taxonomy" id="34317"/>
    <lineage>
        <taxon>Eukaryota</taxon>
        <taxon>Viridiplantae</taxon>
        <taxon>Streptophyta</taxon>
        <taxon>Embryophyta</taxon>
        <taxon>Tracheophyta</taxon>
        <taxon>Spermatophyta</taxon>
        <taxon>Magnoliopsida</taxon>
        <taxon>eudicotyledons</taxon>
        <taxon>Gunneridae</taxon>
        <taxon>Pentapetalae</taxon>
        <taxon>rosids</taxon>
        <taxon>malvids</taxon>
        <taxon>Myrtales</taxon>
        <taxon>Myrtaceae</taxon>
        <taxon>Myrtoideae</taxon>
        <taxon>Eucalypteae</taxon>
        <taxon>Eucalyptus</taxon>
    </lineage>
</organism>
<comment type="caution">
    <text evidence="1">The sequence shown here is derived from an EMBL/GenBank/DDBJ whole genome shotgun (WGS) entry which is preliminary data.</text>
</comment>
<proteinExistence type="predicted"/>
<name>A0ABD3JYH3_EUCGL</name>
<accession>A0ABD3JYH3</accession>
<reference evidence="1 2" key="1">
    <citation type="submission" date="2024-11" db="EMBL/GenBank/DDBJ databases">
        <title>Chromosome-level genome assembly of Eucalyptus globulus Labill. provides insights into its genome evolution.</title>
        <authorList>
            <person name="Li X."/>
        </authorList>
    </citation>
    <scope>NUCLEOTIDE SEQUENCE [LARGE SCALE GENOMIC DNA]</scope>
    <source>
        <strain evidence="1">CL2024</strain>
        <tissue evidence="1">Fresh tender leaves</tissue>
    </source>
</reference>